<dbReference type="EMBL" id="JAMXFF010000055">
    <property type="protein sequence ID" value="MCT7969628.1"/>
    <property type="molecule type" value="Genomic_DNA"/>
</dbReference>
<evidence type="ECO:0000313" key="6">
    <source>
        <dbReference type="Proteomes" id="UP001525890"/>
    </source>
</evidence>
<dbReference type="RefSeq" id="WP_368009078.1">
    <property type="nucleotide sequence ID" value="NZ_JAMXFF010000055.1"/>
</dbReference>
<organism evidence="5 6">
    <name type="scientific">Laspinema palackyanum D2a</name>
    <dbReference type="NCBI Taxonomy" id="2953684"/>
    <lineage>
        <taxon>Bacteria</taxon>
        <taxon>Bacillati</taxon>
        <taxon>Cyanobacteriota</taxon>
        <taxon>Cyanophyceae</taxon>
        <taxon>Oscillatoriophycideae</taxon>
        <taxon>Oscillatoriales</taxon>
        <taxon>Laspinemataceae</taxon>
        <taxon>Laspinema</taxon>
        <taxon>Laspinema palackyanum</taxon>
    </lineage>
</organism>
<evidence type="ECO:0000256" key="2">
    <source>
        <dbReference type="ARBA" id="ARBA00022741"/>
    </source>
</evidence>
<reference evidence="5 6" key="1">
    <citation type="journal article" date="2022" name="Front. Microbiol.">
        <title>High genomic differentiation and limited gene flow indicate recent cryptic speciation within the genus Laspinema (cyanobacteria).</title>
        <authorList>
            <person name="Stanojkovic A."/>
            <person name="Skoupy S."/>
            <person name="Skaloud P."/>
            <person name="Dvorak P."/>
        </authorList>
    </citation>
    <scope>NUCLEOTIDE SEQUENCE [LARGE SCALE GENOMIC DNA]</scope>
    <source>
        <strain evidence="5 6">D2a</strain>
    </source>
</reference>
<sequence length="282" mass="31077">MVEPLAIAPQLLAQLQQAIPSPLTGPQSIPLYRAKDSQRILYISPVALQLAKQGSMPLMEIAQAIAQGFSDSRPLNLAFPIRANHWILSVVPPGKLYLELTDPGIAIWLQQALLWDFQPDPTPDPSPLPPSKFLDLFPIQYAHARCCALLRLAHREGLITLETPAHLGMGSVTAPDPIPWLESPTHLKPHHPAERALISRAIATVDALSFPLSPTQMTSRFSVATLLSQDFLTFHAQCQIWGSVQSQDPDLAQARFGLIFITQKLLKRLLEKDLSSLAPLEL</sequence>
<keyword evidence="2" id="KW-0547">Nucleotide-binding</keyword>
<dbReference type="SMART" id="SM00836">
    <property type="entry name" value="DALR_1"/>
    <property type="match status" value="1"/>
</dbReference>
<dbReference type="InterPro" id="IPR009080">
    <property type="entry name" value="tRNAsynth_Ia_anticodon-bd"/>
</dbReference>
<evidence type="ECO:0000313" key="5">
    <source>
        <dbReference type="EMBL" id="MCT7969628.1"/>
    </source>
</evidence>
<protein>
    <recommendedName>
        <fullName evidence="4">DALR anticodon binding domain-containing protein</fullName>
    </recommendedName>
</protein>
<keyword evidence="1" id="KW-0436">Ligase</keyword>
<keyword evidence="3" id="KW-0067">ATP-binding</keyword>
<accession>A0ABT2MXZ4</accession>
<name>A0ABT2MXZ4_9CYAN</name>
<gene>
    <name evidence="5" type="ORF">NG799_25270</name>
</gene>
<dbReference type="InterPro" id="IPR008909">
    <property type="entry name" value="DALR_anticod-bd"/>
</dbReference>
<evidence type="ECO:0000259" key="4">
    <source>
        <dbReference type="SMART" id="SM00836"/>
    </source>
</evidence>
<evidence type="ECO:0000256" key="1">
    <source>
        <dbReference type="ARBA" id="ARBA00022598"/>
    </source>
</evidence>
<proteinExistence type="predicted"/>
<keyword evidence="6" id="KW-1185">Reference proteome</keyword>
<dbReference type="Gene3D" id="1.10.730.10">
    <property type="entry name" value="Isoleucyl-tRNA Synthetase, Domain 1"/>
    <property type="match status" value="1"/>
</dbReference>
<feature type="domain" description="DALR anticodon binding" evidence="4">
    <location>
        <begin position="139"/>
        <end position="277"/>
    </location>
</feature>
<dbReference type="Proteomes" id="UP001525890">
    <property type="component" value="Unassembled WGS sequence"/>
</dbReference>
<evidence type="ECO:0000256" key="3">
    <source>
        <dbReference type="ARBA" id="ARBA00022840"/>
    </source>
</evidence>
<comment type="caution">
    <text evidence="5">The sequence shown here is derived from an EMBL/GenBank/DDBJ whole genome shotgun (WGS) entry which is preliminary data.</text>
</comment>
<dbReference type="SUPFAM" id="SSF47323">
    <property type="entry name" value="Anticodon-binding domain of a subclass of class I aminoacyl-tRNA synthetases"/>
    <property type="match status" value="1"/>
</dbReference>